<organism evidence="1">
    <name type="scientific">mine drainage metagenome</name>
    <dbReference type="NCBI Taxonomy" id="410659"/>
    <lineage>
        <taxon>unclassified sequences</taxon>
        <taxon>metagenomes</taxon>
        <taxon>ecological metagenomes</taxon>
    </lineage>
</organism>
<dbReference type="EMBL" id="MLJW01004062">
    <property type="protein sequence ID" value="OIQ70721.1"/>
    <property type="molecule type" value="Genomic_DNA"/>
</dbReference>
<dbReference type="AlphaFoldDB" id="A0A1J5PGH2"/>
<comment type="caution">
    <text evidence="1">The sequence shown here is derived from an EMBL/GenBank/DDBJ whole genome shotgun (WGS) entry which is preliminary data.</text>
</comment>
<gene>
    <name evidence="1" type="ORF">GALL_476620</name>
</gene>
<accession>A0A1J5PGH2</accession>
<sequence length="90" mass="8841">MAATAAVKVDIAAPLVAPAVTAAVRAATAAVKAATAAVRAATAAATTDRQAPCTLTRGDRAHNAGYPGHKLLVYGPITGGVTGHFHPSGR</sequence>
<evidence type="ECO:0000313" key="1">
    <source>
        <dbReference type="EMBL" id="OIQ70721.1"/>
    </source>
</evidence>
<name>A0A1J5PGH2_9ZZZZ</name>
<reference evidence="1" key="1">
    <citation type="submission" date="2016-10" db="EMBL/GenBank/DDBJ databases">
        <title>Sequence of Gallionella enrichment culture.</title>
        <authorList>
            <person name="Poehlein A."/>
            <person name="Muehling M."/>
            <person name="Daniel R."/>
        </authorList>
    </citation>
    <scope>NUCLEOTIDE SEQUENCE</scope>
</reference>
<proteinExistence type="predicted"/>
<protein>
    <submittedName>
        <fullName evidence="1">Uncharacterized protein</fullName>
    </submittedName>
</protein>